<evidence type="ECO:0000259" key="3">
    <source>
        <dbReference type="Pfam" id="PF25121"/>
    </source>
</evidence>
<reference evidence="4 5" key="1">
    <citation type="submission" date="2017-09" db="EMBL/GenBank/DDBJ databases">
        <authorList>
            <consortium name="International Durum Wheat Genome Sequencing Consortium (IDWGSC)"/>
            <person name="Milanesi L."/>
        </authorList>
    </citation>
    <scope>NUCLEOTIDE SEQUENCE [LARGE SCALE GENOMIC DNA]</scope>
    <source>
        <strain evidence="5">cv. Svevo</strain>
    </source>
</reference>
<dbReference type="Gramene" id="TRITD6Bv1G033250.1">
    <property type="protein sequence ID" value="TRITD6Bv1G033250.1"/>
    <property type="gene ID" value="TRITD6Bv1G033250"/>
</dbReference>
<evidence type="ECO:0000313" key="5">
    <source>
        <dbReference type="Proteomes" id="UP000324705"/>
    </source>
</evidence>
<organism evidence="4 5">
    <name type="scientific">Triticum turgidum subsp. durum</name>
    <name type="common">Durum wheat</name>
    <name type="synonym">Triticum durum</name>
    <dbReference type="NCBI Taxonomy" id="4567"/>
    <lineage>
        <taxon>Eukaryota</taxon>
        <taxon>Viridiplantae</taxon>
        <taxon>Streptophyta</taxon>
        <taxon>Embryophyta</taxon>
        <taxon>Tracheophyta</taxon>
        <taxon>Spermatophyta</taxon>
        <taxon>Magnoliopsida</taxon>
        <taxon>Liliopsida</taxon>
        <taxon>Poales</taxon>
        <taxon>Poaceae</taxon>
        <taxon>BOP clade</taxon>
        <taxon>Pooideae</taxon>
        <taxon>Triticodae</taxon>
        <taxon>Triticeae</taxon>
        <taxon>Triticinae</taxon>
        <taxon>Triticum</taxon>
    </lineage>
</organism>
<dbReference type="EMBL" id="LT934122">
    <property type="protein sequence ID" value="VAI54516.1"/>
    <property type="molecule type" value="Genomic_DNA"/>
</dbReference>
<feature type="compositionally biased region" description="Acidic residues" evidence="1">
    <location>
        <begin position="155"/>
        <end position="187"/>
    </location>
</feature>
<feature type="region of interest" description="Disordered" evidence="1">
    <location>
        <begin position="149"/>
        <end position="188"/>
    </location>
</feature>
<dbReference type="GO" id="GO:0006364">
    <property type="term" value="P:rRNA processing"/>
    <property type="evidence" value="ECO:0007669"/>
    <property type="project" value="InterPro"/>
</dbReference>
<feature type="domain" description="ESF1 RRM" evidence="3">
    <location>
        <begin position="92"/>
        <end position="234"/>
    </location>
</feature>
<feature type="transmembrane region" description="Helical" evidence="2">
    <location>
        <begin position="12"/>
        <end position="31"/>
    </location>
</feature>
<dbReference type="PANTHER" id="PTHR12202:SF0">
    <property type="entry name" value="ESF1 HOMOLOG"/>
    <property type="match status" value="1"/>
</dbReference>
<gene>
    <name evidence="4" type="ORF">TRITD_6Bv1G033250</name>
</gene>
<proteinExistence type="predicted"/>
<dbReference type="GO" id="GO:0003723">
    <property type="term" value="F:RNA binding"/>
    <property type="evidence" value="ECO:0007669"/>
    <property type="project" value="TreeGrafter"/>
</dbReference>
<dbReference type="Pfam" id="PF25121">
    <property type="entry name" value="RRM_ESF1"/>
    <property type="match status" value="1"/>
</dbReference>
<dbReference type="Proteomes" id="UP000324705">
    <property type="component" value="Chromosome 6B"/>
</dbReference>
<dbReference type="AlphaFoldDB" id="A0A9R1B7N6"/>
<keyword evidence="5" id="KW-1185">Reference proteome</keyword>
<dbReference type="PANTHER" id="PTHR12202">
    <property type="entry name" value="ESF1 HOMOLOG"/>
    <property type="match status" value="1"/>
</dbReference>
<accession>A0A9R1B7N6</accession>
<evidence type="ECO:0000256" key="2">
    <source>
        <dbReference type="SAM" id="Phobius"/>
    </source>
</evidence>
<dbReference type="InterPro" id="IPR039754">
    <property type="entry name" value="Esf1"/>
</dbReference>
<sequence>MIFCSLPHIDSFIAITGLMLCLLICWISVWFRNYLDETPCLLYFSCLHDRHFPYITSNSLTYLFILQYSVGCDIAHYLLARHDDTPVIDKETHRLAAVNMDWDHIKAVDLYMVMTSCIPKGGRVVSVSIYPTEFGLKCMNIEATQGPSALIGADGDGDGDEDGEDDNNDDNDDDDDGEEDSDLDYETENNKLRTYELNKLRYYYAVVVCDSSTTADHLYTTLDGTEFLKTANVFHGQGYFQR</sequence>
<name>A0A9R1B7N6_TRITD</name>
<evidence type="ECO:0000256" key="1">
    <source>
        <dbReference type="SAM" id="MobiDB-lite"/>
    </source>
</evidence>
<protein>
    <recommendedName>
        <fullName evidence="3">ESF1 RRM domain-containing protein</fullName>
    </recommendedName>
</protein>
<keyword evidence="2" id="KW-1133">Transmembrane helix</keyword>
<keyword evidence="2" id="KW-0472">Membrane</keyword>
<keyword evidence="2" id="KW-0812">Transmembrane</keyword>
<dbReference type="InterPro" id="IPR056750">
    <property type="entry name" value="RRM_ESF1"/>
</dbReference>
<evidence type="ECO:0000313" key="4">
    <source>
        <dbReference type="EMBL" id="VAI54516.1"/>
    </source>
</evidence>